<evidence type="ECO:0000259" key="1">
    <source>
        <dbReference type="Pfam" id="PF04851"/>
    </source>
</evidence>
<reference evidence="2 3" key="1">
    <citation type="journal article" date="2015" name="Microbiome">
        <title>Genomic resolution of linkages in carbon, nitrogen, and sulfur cycling among widespread estuary sediment bacteria.</title>
        <authorList>
            <person name="Baker B.J."/>
            <person name="Lazar C.S."/>
            <person name="Teske A.P."/>
            <person name="Dick G.J."/>
        </authorList>
    </citation>
    <scope>NUCLEOTIDE SEQUENCE [LARGE SCALE GENOMIC DNA]</scope>
    <source>
        <strain evidence="2">SM1_77</strain>
    </source>
</reference>
<dbReference type="GO" id="GO:0005524">
    <property type="term" value="F:ATP binding"/>
    <property type="evidence" value="ECO:0007669"/>
    <property type="project" value="InterPro"/>
</dbReference>
<dbReference type="InterPro" id="IPR006935">
    <property type="entry name" value="Helicase/UvrB_N"/>
</dbReference>
<dbReference type="PANTHER" id="PTHR47396">
    <property type="entry name" value="TYPE I RESTRICTION ENZYME ECOKI R PROTEIN"/>
    <property type="match status" value="1"/>
</dbReference>
<dbReference type="InterPro" id="IPR050742">
    <property type="entry name" value="Helicase_Restrict-Modif_Enz"/>
</dbReference>
<name>A0A0S8JZC0_UNCW3</name>
<sequence length="221" mass="25134">MKPEEKARQKIDQLLETAGWKLQEYAQLNLSVGLGVVIKEFPLKTGHADYMLFIDSKAAGVIEAKPEGSTLGGVDYQSRKYIDGFPEKIPHYQLPLPFAYESTGSETYFRDLRDPEPCSRPLFAFHTPEGLRKWLDQKDTLRARLRNMPPLITTGLRNCQIDAITKLEESFYDARPRALIQMASGAGKTFTAISFVYRLLKFADAQRVLFLVDRRTLGKQT</sequence>
<evidence type="ECO:0000313" key="3">
    <source>
        <dbReference type="Proteomes" id="UP000050975"/>
    </source>
</evidence>
<evidence type="ECO:0000313" key="2">
    <source>
        <dbReference type="EMBL" id="KPL15190.1"/>
    </source>
</evidence>
<dbReference type="GO" id="GO:0016787">
    <property type="term" value="F:hydrolase activity"/>
    <property type="evidence" value="ECO:0007669"/>
    <property type="project" value="InterPro"/>
</dbReference>
<accession>A0A0S8JZC0</accession>
<proteinExistence type="predicted"/>
<feature type="non-terminal residue" evidence="2">
    <location>
        <position position="221"/>
    </location>
</feature>
<feature type="domain" description="Helicase/UvrB N-terminal" evidence="1">
    <location>
        <begin position="156"/>
        <end position="221"/>
    </location>
</feature>
<organism evidence="2 3">
    <name type="scientific">candidate division WOR_3 bacterium SM1_77</name>
    <dbReference type="NCBI Taxonomy" id="1703778"/>
    <lineage>
        <taxon>Bacteria</taxon>
        <taxon>Bacteria division WOR-3</taxon>
    </lineage>
</organism>
<dbReference type="PANTHER" id="PTHR47396:SF1">
    <property type="entry name" value="ATP-DEPENDENT HELICASE IRC3-RELATED"/>
    <property type="match status" value="1"/>
</dbReference>
<dbReference type="GO" id="GO:0003677">
    <property type="term" value="F:DNA binding"/>
    <property type="evidence" value="ECO:0007669"/>
    <property type="project" value="InterPro"/>
</dbReference>
<dbReference type="EMBL" id="LJVE01000021">
    <property type="protein sequence ID" value="KPL15190.1"/>
    <property type="molecule type" value="Genomic_DNA"/>
</dbReference>
<dbReference type="AlphaFoldDB" id="A0A0S8JZC0"/>
<dbReference type="SUPFAM" id="SSF52540">
    <property type="entry name" value="P-loop containing nucleoside triphosphate hydrolases"/>
    <property type="match status" value="1"/>
</dbReference>
<dbReference type="Pfam" id="PF04851">
    <property type="entry name" value="ResIII"/>
    <property type="match status" value="1"/>
</dbReference>
<dbReference type="Proteomes" id="UP000050975">
    <property type="component" value="Unassembled WGS sequence"/>
</dbReference>
<dbReference type="Gene3D" id="3.40.50.300">
    <property type="entry name" value="P-loop containing nucleotide triphosphate hydrolases"/>
    <property type="match status" value="1"/>
</dbReference>
<dbReference type="InterPro" id="IPR027417">
    <property type="entry name" value="P-loop_NTPase"/>
</dbReference>
<gene>
    <name evidence="2" type="ORF">AMJ74_01925</name>
</gene>
<dbReference type="Gene3D" id="3.90.1570.30">
    <property type="match status" value="1"/>
</dbReference>
<protein>
    <recommendedName>
        <fullName evidence="1">Helicase/UvrB N-terminal domain-containing protein</fullName>
    </recommendedName>
</protein>
<comment type="caution">
    <text evidence="2">The sequence shown here is derived from an EMBL/GenBank/DDBJ whole genome shotgun (WGS) entry which is preliminary data.</text>
</comment>
<dbReference type="GO" id="GO:0005829">
    <property type="term" value="C:cytosol"/>
    <property type="evidence" value="ECO:0007669"/>
    <property type="project" value="TreeGrafter"/>
</dbReference>